<feature type="transmembrane region" description="Helical" evidence="7">
    <location>
        <begin position="95"/>
        <end position="113"/>
    </location>
</feature>
<feature type="transmembrane region" description="Helical" evidence="7">
    <location>
        <begin position="133"/>
        <end position="154"/>
    </location>
</feature>
<reference evidence="8 9" key="1">
    <citation type="submission" date="2024-09" db="EMBL/GenBank/DDBJ databases">
        <authorList>
            <person name="Salinas-Garcia M.A."/>
            <person name="Prieme A."/>
        </authorList>
    </citation>
    <scope>NUCLEOTIDE SEQUENCE [LARGE SCALE GENOMIC DNA]</scope>
    <source>
        <strain evidence="8 9">DSM 21081</strain>
    </source>
</reference>
<feature type="transmembrane region" description="Helical" evidence="7">
    <location>
        <begin position="12"/>
        <end position="39"/>
    </location>
</feature>
<evidence type="ECO:0000256" key="1">
    <source>
        <dbReference type="ARBA" id="ARBA00004141"/>
    </source>
</evidence>
<dbReference type="Gene3D" id="1.10.3470.10">
    <property type="entry name" value="ABC transporter involved in vitamin B12 uptake, BtuC"/>
    <property type="match status" value="1"/>
</dbReference>
<feature type="transmembrane region" description="Helical" evidence="7">
    <location>
        <begin position="59"/>
        <end position="83"/>
    </location>
</feature>
<dbReference type="CDD" id="cd06550">
    <property type="entry name" value="TM_ABC_iron-siderophores_like"/>
    <property type="match status" value="1"/>
</dbReference>
<dbReference type="EMBL" id="JBHDLJ010000001">
    <property type="protein sequence ID" value="MFB0833274.1"/>
    <property type="molecule type" value="Genomic_DNA"/>
</dbReference>
<evidence type="ECO:0000256" key="7">
    <source>
        <dbReference type="SAM" id="Phobius"/>
    </source>
</evidence>
<dbReference type="InterPro" id="IPR037294">
    <property type="entry name" value="ABC_BtuC-like"/>
</dbReference>
<dbReference type="PANTHER" id="PTHR30477">
    <property type="entry name" value="ABC-TRANSPORTER METAL-BINDING PROTEIN"/>
    <property type="match status" value="1"/>
</dbReference>
<feature type="transmembrane region" description="Helical" evidence="7">
    <location>
        <begin position="249"/>
        <end position="268"/>
    </location>
</feature>
<keyword evidence="6" id="KW-0813">Transport</keyword>
<feature type="transmembrane region" description="Helical" evidence="7">
    <location>
        <begin position="194"/>
        <end position="216"/>
    </location>
</feature>
<protein>
    <submittedName>
        <fullName evidence="8">Metal ABC transporter permease</fullName>
    </submittedName>
</protein>
<evidence type="ECO:0000256" key="3">
    <source>
        <dbReference type="ARBA" id="ARBA00022692"/>
    </source>
</evidence>
<evidence type="ECO:0000256" key="2">
    <source>
        <dbReference type="ARBA" id="ARBA00008034"/>
    </source>
</evidence>
<dbReference type="PANTHER" id="PTHR30477:SF13">
    <property type="entry name" value="IRON TRANSPORT SYSTEM MEMBRANE PROTEIN HI_0360-RELATED"/>
    <property type="match status" value="1"/>
</dbReference>
<evidence type="ECO:0000256" key="4">
    <source>
        <dbReference type="ARBA" id="ARBA00022989"/>
    </source>
</evidence>
<gene>
    <name evidence="8" type="ORF">ACETWP_01625</name>
</gene>
<proteinExistence type="inferred from homology"/>
<keyword evidence="3 6" id="KW-0812">Transmembrane</keyword>
<name>A0ABV4UJI0_9MICC</name>
<comment type="similarity">
    <text evidence="2 6">Belongs to the ABC-3 integral membrane protein family.</text>
</comment>
<dbReference type="InterPro" id="IPR001626">
    <property type="entry name" value="ABC_TroCD"/>
</dbReference>
<comment type="subcellular location">
    <subcellularLocation>
        <location evidence="6">Cell membrane</location>
        <topology evidence="6">Multi-pass membrane protein</topology>
    </subcellularLocation>
    <subcellularLocation>
        <location evidence="1">Membrane</location>
        <topology evidence="1">Multi-pass membrane protein</topology>
    </subcellularLocation>
</comment>
<evidence type="ECO:0000313" key="9">
    <source>
        <dbReference type="Proteomes" id="UP001575652"/>
    </source>
</evidence>
<comment type="caution">
    <text evidence="8">The sequence shown here is derived from an EMBL/GenBank/DDBJ whole genome shotgun (WGS) entry which is preliminary data.</text>
</comment>
<dbReference type="RefSeq" id="WP_373970434.1">
    <property type="nucleotide sequence ID" value="NZ_JBHDLJ010000001.1"/>
</dbReference>
<evidence type="ECO:0000256" key="5">
    <source>
        <dbReference type="ARBA" id="ARBA00023136"/>
    </source>
</evidence>
<organism evidence="8 9">
    <name type="scientific">Arthrobacter halodurans</name>
    <dbReference type="NCBI Taxonomy" id="516699"/>
    <lineage>
        <taxon>Bacteria</taxon>
        <taxon>Bacillati</taxon>
        <taxon>Actinomycetota</taxon>
        <taxon>Actinomycetes</taxon>
        <taxon>Micrococcales</taxon>
        <taxon>Micrococcaceae</taxon>
        <taxon>Arthrobacter</taxon>
    </lineage>
</organism>
<keyword evidence="4 7" id="KW-1133">Transmembrane helix</keyword>
<feature type="transmembrane region" description="Helical" evidence="7">
    <location>
        <begin position="223"/>
        <end position="243"/>
    </location>
</feature>
<evidence type="ECO:0000256" key="6">
    <source>
        <dbReference type="RuleBase" id="RU003943"/>
    </source>
</evidence>
<feature type="transmembrane region" description="Helical" evidence="7">
    <location>
        <begin position="166"/>
        <end position="188"/>
    </location>
</feature>
<evidence type="ECO:0000313" key="8">
    <source>
        <dbReference type="EMBL" id="MFB0833274.1"/>
    </source>
</evidence>
<keyword evidence="5 7" id="KW-0472">Membrane</keyword>
<dbReference type="Proteomes" id="UP001575652">
    <property type="component" value="Unassembled WGS sequence"/>
</dbReference>
<sequence length="285" mass="29421">MNPYVWLTEPFGYGFMTNALAVTVAAALVCSVLSCWLVLMGWALMGDAISHAVLPGVALSYLLGLPFAVGALVFGLGAVYLIGGLRATTRLKSDTATGVVFTTLFALGLAIVSKTPSQVDLGHILFGNVLGTGPAELAQVLVLGALTLGIVLYLRKDLTLLAFDPVHAHAIGLNARVLNAVLLGLLALTVVTSLQAMGIILVVAMLIIPGATAFLLTRRFGGMLLVSSALGVASAVAGIYASYYLDLSASASVVLAQALMFFAAYLFAPRAGVVSAALERQRVAA</sequence>
<dbReference type="SUPFAM" id="SSF81345">
    <property type="entry name" value="ABC transporter involved in vitamin B12 uptake, BtuC"/>
    <property type="match status" value="1"/>
</dbReference>
<dbReference type="Pfam" id="PF00950">
    <property type="entry name" value="ABC-3"/>
    <property type="match status" value="1"/>
</dbReference>
<keyword evidence="9" id="KW-1185">Reference proteome</keyword>
<accession>A0ABV4UJI0</accession>